<keyword evidence="3" id="KW-1185">Reference proteome</keyword>
<evidence type="ECO:0000313" key="2">
    <source>
        <dbReference type="EMBL" id="KAH3873223.1"/>
    </source>
</evidence>
<reference evidence="2" key="1">
    <citation type="journal article" date="2019" name="bioRxiv">
        <title>The Genome of the Zebra Mussel, Dreissena polymorpha: A Resource for Invasive Species Research.</title>
        <authorList>
            <person name="McCartney M.A."/>
            <person name="Auch B."/>
            <person name="Kono T."/>
            <person name="Mallez S."/>
            <person name="Zhang Y."/>
            <person name="Obille A."/>
            <person name="Becker A."/>
            <person name="Abrahante J.E."/>
            <person name="Garbe J."/>
            <person name="Badalamenti J.P."/>
            <person name="Herman A."/>
            <person name="Mangelson H."/>
            <person name="Liachko I."/>
            <person name="Sullivan S."/>
            <person name="Sone E.D."/>
            <person name="Koren S."/>
            <person name="Silverstein K.A.T."/>
            <person name="Beckman K.B."/>
            <person name="Gohl D.M."/>
        </authorList>
    </citation>
    <scope>NUCLEOTIDE SEQUENCE</scope>
    <source>
        <strain evidence="2">Duluth1</strain>
        <tissue evidence="2">Whole animal</tissue>
    </source>
</reference>
<dbReference type="Proteomes" id="UP000828390">
    <property type="component" value="Unassembled WGS sequence"/>
</dbReference>
<evidence type="ECO:0000313" key="3">
    <source>
        <dbReference type="Proteomes" id="UP000828390"/>
    </source>
</evidence>
<sequence>MDVDSPDGCRFMGKNEVQSSKIQISCHKERTDNREVQTLRTERRDSFHSDESNKMPGQVV</sequence>
<proteinExistence type="predicted"/>
<name>A0A9D4RN34_DREPO</name>
<dbReference type="EMBL" id="JAIWYP010000002">
    <property type="protein sequence ID" value="KAH3873223.1"/>
    <property type="molecule type" value="Genomic_DNA"/>
</dbReference>
<organism evidence="2 3">
    <name type="scientific">Dreissena polymorpha</name>
    <name type="common">Zebra mussel</name>
    <name type="synonym">Mytilus polymorpha</name>
    <dbReference type="NCBI Taxonomy" id="45954"/>
    <lineage>
        <taxon>Eukaryota</taxon>
        <taxon>Metazoa</taxon>
        <taxon>Spiralia</taxon>
        <taxon>Lophotrochozoa</taxon>
        <taxon>Mollusca</taxon>
        <taxon>Bivalvia</taxon>
        <taxon>Autobranchia</taxon>
        <taxon>Heteroconchia</taxon>
        <taxon>Euheterodonta</taxon>
        <taxon>Imparidentia</taxon>
        <taxon>Neoheterodontei</taxon>
        <taxon>Myida</taxon>
        <taxon>Dreissenoidea</taxon>
        <taxon>Dreissenidae</taxon>
        <taxon>Dreissena</taxon>
    </lineage>
</organism>
<protein>
    <submittedName>
        <fullName evidence="2">Uncharacterized protein</fullName>
    </submittedName>
</protein>
<gene>
    <name evidence="2" type="ORF">DPMN_036452</name>
</gene>
<feature type="compositionally biased region" description="Basic and acidic residues" evidence="1">
    <location>
        <begin position="26"/>
        <end position="53"/>
    </location>
</feature>
<feature type="region of interest" description="Disordered" evidence="1">
    <location>
        <begin position="22"/>
        <end position="60"/>
    </location>
</feature>
<reference evidence="2" key="2">
    <citation type="submission" date="2020-11" db="EMBL/GenBank/DDBJ databases">
        <authorList>
            <person name="McCartney M.A."/>
            <person name="Auch B."/>
            <person name="Kono T."/>
            <person name="Mallez S."/>
            <person name="Becker A."/>
            <person name="Gohl D.M."/>
            <person name="Silverstein K.A.T."/>
            <person name="Koren S."/>
            <person name="Bechman K.B."/>
            <person name="Herman A."/>
            <person name="Abrahante J.E."/>
            <person name="Garbe J."/>
        </authorList>
    </citation>
    <scope>NUCLEOTIDE SEQUENCE</scope>
    <source>
        <strain evidence="2">Duluth1</strain>
        <tissue evidence="2">Whole animal</tissue>
    </source>
</reference>
<accession>A0A9D4RN34</accession>
<evidence type="ECO:0000256" key="1">
    <source>
        <dbReference type="SAM" id="MobiDB-lite"/>
    </source>
</evidence>
<dbReference type="AlphaFoldDB" id="A0A9D4RN34"/>
<comment type="caution">
    <text evidence="2">The sequence shown here is derived from an EMBL/GenBank/DDBJ whole genome shotgun (WGS) entry which is preliminary data.</text>
</comment>